<gene>
    <name evidence="2" type="ORF">GCM10023350_42210</name>
</gene>
<reference evidence="3" key="1">
    <citation type="journal article" date="2019" name="Int. J. Syst. Evol. Microbiol.">
        <title>The Global Catalogue of Microorganisms (GCM) 10K type strain sequencing project: providing services to taxonomists for standard genome sequencing and annotation.</title>
        <authorList>
            <consortium name="The Broad Institute Genomics Platform"/>
            <consortium name="The Broad Institute Genome Sequencing Center for Infectious Disease"/>
            <person name="Wu L."/>
            <person name="Ma J."/>
        </authorList>
    </citation>
    <scope>NUCLEOTIDE SEQUENCE [LARGE SCALE GENOMIC DNA]</scope>
    <source>
        <strain evidence="3">JCM 18532</strain>
    </source>
</reference>
<comment type="caution">
    <text evidence="2">The sequence shown here is derived from an EMBL/GenBank/DDBJ whole genome shotgun (WGS) entry which is preliminary data.</text>
</comment>
<name>A0ABP8ZC91_9ACTN</name>
<sequence length="262" mass="29808">MFRTVGAWWQAAAMVEFIERDLTGARFKIVDLSNSRFSDLNMSGALLRGVWADRLELDGDFGSLIVNGVDVAPYVRAEMDRLDPERVLMRPEDADGFRTAWPIIERRWAETVDRARRLPPELLDERVDEEWSFIETLRHLIMATDAWVLRALLGDPTPYHPLGLPHSEMDDRPGTVPQDLDARPSLDEVLAVRADRMARVGAVVAGLTDERLAEMTDPVLEPGYPASESYPVRRCIGAILSEEWEHRRFAERDLATLEARSR</sequence>
<dbReference type="Proteomes" id="UP001499882">
    <property type="component" value="Unassembled WGS sequence"/>
</dbReference>
<dbReference type="InterPro" id="IPR024775">
    <property type="entry name" value="DinB-like"/>
</dbReference>
<evidence type="ECO:0000313" key="3">
    <source>
        <dbReference type="Proteomes" id="UP001499882"/>
    </source>
</evidence>
<organism evidence="2 3">
    <name type="scientific">Nocardioides endophyticus</name>
    <dbReference type="NCBI Taxonomy" id="1353775"/>
    <lineage>
        <taxon>Bacteria</taxon>
        <taxon>Bacillati</taxon>
        <taxon>Actinomycetota</taxon>
        <taxon>Actinomycetes</taxon>
        <taxon>Propionibacteriales</taxon>
        <taxon>Nocardioidaceae</taxon>
        <taxon>Nocardioides</taxon>
    </lineage>
</organism>
<proteinExistence type="predicted"/>
<evidence type="ECO:0000259" key="1">
    <source>
        <dbReference type="Pfam" id="PF12867"/>
    </source>
</evidence>
<evidence type="ECO:0000313" key="2">
    <source>
        <dbReference type="EMBL" id="GAA4752495.1"/>
    </source>
</evidence>
<dbReference type="Gene3D" id="1.20.120.450">
    <property type="entry name" value="dinb family like domain"/>
    <property type="match status" value="1"/>
</dbReference>
<protein>
    <submittedName>
        <fullName evidence="2">DinB family protein</fullName>
    </submittedName>
</protein>
<dbReference type="SUPFAM" id="SSF109854">
    <property type="entry name" value="DinB/YfiT-like putative metalloenzymes"/>
    <property type="match status" value="1"/>
</dbReference>
<dbReference type="SUPFAM" id="SSF141571">
    <property type="entry name" value="Pentapeptide repeat-like"/>
    <property type="match status" value="1"/>
</dbReference>
<accession>A0ABP8ZC91</accession>
<feature type="domain" description="DinB-like" evidence="1">
    <location>
        <begin position="104"/>
        <end position="249"/>
    </location>
</feature>
<dbReference type="EMBL" id="BAABKN010000027">
    <property type="protein sequence ID" value="GAA4752495.1"/>
    <property type="molecule type" value="Genomic_DNA"/>
</dbReference>
<dbReference type="RefSeq" id="WP_345528999.1">
    <property type="nucleotide sequence ID" value="NZ_BAABKN010000027.1"/>
</dbReference>
<dbReference type="InterPro" id="IPR034660">
    <property type="entry name" value="DinB/YfiT-like"/>
</dbReference>
<keyword evidence="3" id="KW-1185">Reference proteome</keyword>
<dbReference type="Pfam" id="PF12867">
    <property type="entry name" value="DinB_2"/>
    <property type="match status" value="1"/>
</dbReference>